<organism evidence="2 3">
    <name type="scientific">Cryomyces antarcticus</name>
    <dbReference type="NCBI Taxonomy" id="329879"/>
    <lineage>
        <taxon>Eukaryota</taxon>
        <taxon>Fungi</taxon>
        <taxon>Dikarya</taxon>
        <taxon>Ascomycota</taxon>
        <taxon>Pezizomycotina</taxon>
        <taxon>Dothideomycetes</taxon>
        <taxon>Dothideomycetes incertae sedis</taxon>
        <taxon>Cryomyces</taxon>
    </lineage>
</organism>
<keyword evidence="3" id="KW-1185">Reference proteome</keyword>
<gene>
    <name evidence="2" type="ORF">LTR16_001630</name>
</gene>
<dbReference type="Proteomes" id="UP001357485">
    <property type="component" value="Unassembled WGS sequence"/>
</dbReference>
<reference evidence="2 3" key="1">
    <citation type="submission" date="2023-08" db="EMBL/GenBank/DDBJ databases">
        <title>Black Yeasts Isolated from many extreme environments.</title>
        <authorList>
            <person name="Coleine C."/>
            <person name="Stajich J.E."/>
            <person name="Selbmann L."/>
        </authorList>
    </citation>
    <scope>NUCLEOTIDE SEQUENCE [LARGE SCALE GENOMIC DNA]</scope>
    <source>
        <strain evidence="2 3">CCFEE 536</strain>
    </source>
</reference>
<evidence type="ECO:0000256" key="1">
    <source>
        <dbReference type="SAM" id="MobiDB-lite"/>
    </source>
</evidence>
<sequence>ERAEALEPEGPSQAAQREGEDGARDGAVAGHLTENTTNRAARPLRAHPPRRRARQRHVPTQVKKKAGEIKGQAGKRPIGESVRAQAREREEKPA</sequence>
<protein>
    <submittedName>
        <fullName evidence="2">Uncharacterized protein</fullName>
    </submittedName>
</protein>
<name>A0ABR0M8B2_9PEZI</name>
<feature type="compositionally biased region" description="Basic and acidic residues" evidence="1">
    <location>
        <begin position="85"/>
        <end position="94"/>
    </location>
</feature>
<evidence type="ECO:0000313" key="3">
    <source>
        <dbReference type="Proteomes" id="UP001357485"/>
    </source>
</evidence>
<evidence type="ECO:0000313" key="2">
    <source>
        <dbReference type="EMBL" id="KAK5293319.1"/>
    </source>
</evidence>
<feature type="non-terminal residue" evidence="2">
    <location>
        <position position="1"/>
    </location>
</feature>
<dbReference type="EMBL" id="JAVRRA010000096">
    <property type="protein sequence ID" value="KAK5293319.1"/>
    <property type="molecule type" value="Genomic_DNA"/>
</dbReference>
<comment type="caution">
    <text evidence="2">The sequence shown here is derived from an EMBL/GenBank/DDBJ whole genome shotgun (WGS) entry which is preliminary data.</text>
</comment>
<proteinExistence type="predicted"/>
<accession>A0ABR0M8B2</accession>
<feature type="compositionally biased region" description="Basic residues" evidence="1">
    <location>
        <begin position="42"/>
        <end position="57"/>
    </location>
</feature>
<feature type="region of interest" description="Disordered" evidence="1">
    <location>
        <begin position="1"/>
        <end position="94"/>
    </location>
</feature>